<dbReference type="InterPro" id="IPR052200">
    <property type="entry name" value="Protoporphyrinogen_IX_DH"/>
</dbReference>
<dbReference type="Proteomes" id="UP000245921">
    <property type="component" value="Unassembled WGS sequence"/>
</dbReference>
<evidence type="ECO:0000313" key="3">
    <source>
        <dbReference type="EMBL" id="PWJ92095.1"/>
    </source>
</evidence>
<feature type="domain" description="Flavodoxin-like" evidence="2">
    <location>
        <begin position="5"/>
        <end position="165"/>
    </location>
</feature>
<dbReference type="AlphaFoldDB" id="A0AA45HIJ4"/>
<protein>
    <submittedName>
        <fullName evidence="3">Flavodoxin</fullName>
    </submittedName>
</protein>
<dbReference type="PANTHER" id="PTHR38030:SF2">
    <property type="entry name" value="PROTOPORPHYRINOGEN IX DEHYDROGENASE [QUINONE]"/>
    <property type="match status" value="1"/>
</dbReference>
<comment type="caution">
    <text evidence="3">The sequence shown here is derived from an EMBL/GenBank/DDBJ whole genome shotgun (WGS) entry which is preliminary data.</text>
</comment>
<dbReference type="SUPFAM" id="SSF52218">
    <property type="entry name" value="Flavoproteins"/>
    <property type="match status" value="1"/>
</dbReference>
<accession>A0AA45HIJ4</accession>
<dbReference type="InterPro" id="IPR001226">
    <property type="entry name" value="Flavodoxin_CS"/>
</dbReference>
<dbReference type="InterPro" id="IPR029039">
    <property type="entry name" value="Flavoprotein-like_sf"/>
</dbReference>
<keyword evidence="4" id="KW-1185">Reference proteome</keyword>
<feature type="compositionally biased region" description="Basic and acidic residues" evidence="1">
    <location>
        <begin position="131"/>
        <end position="165"/>
    </location>
</feature>
<name>A0AA45HIJ4_9BACT</name>
<dbReference type="Pfam" id="PF12641">
    <property type="entry name" value="Flavodoxin_3"/>
    <property type="match status" value="1"/>
</dbReference>
<dbReference type="RefSeq" id="WP_109605013.1">
    <property type="nucleotide sequence ID" value="NZ_JAMHJO010000002.1"/>
</dbReference>
<organism evidence="3 4">
    <name type="scientific">Oceanotoga teriensis</name>
    <dbReference type="NCBI Taxonomy" id="515440"/>
    <lineage>
        <taxon>Bacteria</taxon>
        <taxon>Thermotogati</taxon>
        <taxon>Thermotogota</taxon>
        <taxon>Thermotogae</taxon>
        <taxon>Petrotogales</taxon>
        <taxon>Petrotogaceae</taxon>
        <taxon>Oceanotoga</taxon>
    </lineage>
</organism>
<sequence length="172" mass="19890">MKSILIYSTLTGNTKKVAESIKEVMPENTDFISIDEAKNIENFDDYDFITIGYWVDRGTADKKTLEVLKNIKNKKIAFFFTLGAYPDSEHAQKCVDRFEELMKNNNNEVLGHFHCQGKIDPRLAEKFKNLPPDHPHAMNEERKKRHAEAAKHPNDEDFQKAKDTFSKILSNI</sequence>
<feature type="region of interest" description="Disordered" evidence="1">
    <location>
        <begin position="131"/>
        <end position="172"/>
    </location>
</feature>
<evidence type="ECO:0000256" key="1">
    <source>
        <dbReference type="SAM" id="MobiDB-lite"/>
    </source>
</evidence>
<dbReference type="GO" id="GO:0009055">
    <property type="term" value="F:electron transfer activity"/>
    <property type="evidence" value="ECO:0007669"/>
    <property type="project" value="InterPro"/>
</dbReference>
<dbReference type="Gene3D" id="3.40.50.360">
    <property type="match status" value="1"/>
</dbReference>
<dbReference type="GO" id="GO:0070819">
    <property type="term" value="F:menaquinone-dependent protoporphyrinogen oxidase activity"/>
    <property type="evidence" value="ECO:0007669"/>
    <property type="project" value="TreeGrafter"/>
</dbReference>
<proteinExistence type="predicted"/>
<reference evidence="3 4" key="1">
    <citation type="submission" date="2018-05" db="EMBL/GenBank/DDBJ databases">
        <title>Genomic Encyclopedia of Type Strains, Phase IV (KMG-IV): sequencing the most valuable type-strain genomes for metagenomic binning, comparative biology and taxonomic classification.</title>
        <authorList>
            <person name="Goeker M."/>
        </authorList>
    </citation>
    <scope>NUCLEOTIDE SEQUENCE [LARGE SCALE GENOMIC DNA]</scope>
    <source>
        <strain evidence="3 4">DSM 24906</strain>
    </source>
</reference>
<dbReference type="GO" id="GO:0006783">
    <property type="term" value="P:heme biosynthetic process"/>
    <property type="evidence" value="ECO:0007669"/>
    <property type="project" value="TreeGrafter"/>
</dbReference>
<dbReference type="InterPro" id="IPR008254">
    <property type="entry name" value="Flavodoxin/NO_synth"/>
</dbReference>
<dbReference type="PROSITE" id="PS00201">
    <property type="entry name" value="FLAVODOXIN"/>
    <property type="match status" value="1"/>
</dbReference>
<evidence type="ECO:0000313" key="4">
    <source>
        <dbReference type="Proteomes" id="UP000245921"/>
    </source>
</evidence>
<gene>
    <name evidence="3" type="ORF">C7380_11088</name>
</gene>
<dbReference type="EMBL" id="QGGI01000010">
    <property type="protein sequence ID" value="PWJ92095.1"/>
    <property type="molecule type" value="Genomic_DNA"/>
</dbReference>
<dbReference type="PANTHER" id="PTHR38030">
    <property type="entry name" value="PROTOPORPHYRINOGEN IX DEHYDROGENASE [MENAQUINONE]"/>
    <property type="match status" value="1"/>
</dbReference>
<dbReference type="GO" id="GO:0010181">
    <property type="term" value="F:FMN binding"/>
    <property type="evidence" value="ECO:0007669"/>
    <property type="project" value="InterPro"/>
</dbReference>
<evidence type="ECO:0000259" key="2">
    <source>
        <dbReference type="Pfam" id="PF12641"/>
    </source>
</evidence>